<dbReference type="PANTHER" id="PTHR33116">
    <property type="entry name" value="REVERSE TRANSCRIPTASE ZINC-BINDING DOMAIN-CONTAINING PROTEIN-RELATED-RELATED"/>
    <property type="match status" value="1"/>
</dbReference>
<comment type="caution">
    <text evidence="2">The sequence shown here is derived from an EMBL/GenBank/DDBJ whole genome shotgun (WGS) entry which is preliminary data.</text>
</comment>
<keyword evidence="3" id="KW-1185">Reference proteome</keyword>
<gene>
    <name evidence="2" type="ORF">QVD17_19790</name>
</gene>
<evidence type="ECO:0000256" key="1">
    <source>
        <dbReference type="SAM" id="MobiDB-lite"/>
    </source>
</evidence>
<evidence type="ECO:0000313" key="3">
    <source>
        <dbReference type="Proteomes" id="UP001229421"/>
    </source>
</evidence>
<proteinExistence type="predicted"/>
<feature type="region of interest" description="Disordered" evidence="1">
    <location>
        <begin position="1"/>
        <end position="22"/>
    </location>
</feature>
<sequence>MKGSQDKMEGSLAKPNTGEGVVMSNSFSCLQTSEVGETSKMSKGEVEDDSDIEEVYNETELFMKDKQKAKVEWLSAGDSNSAYFHKSLKCKLHRGKIGRVSDVRGNVFEGDLVPMAFVDHYKNFLGSETPIVMLNVQGLFTKRLDVTTADAMVREVTSDEIKDAMTIMGVLEEFKDCSGLVPSIAKSTVYFCNVGTAVKREILEIMPFEEGKLPVRYLGVPLVSSR</sequence>
<name>A0AAD8KK32_TARER</name>
<evidence type="ECO:0000313" key="2">
    <source>
        <dbReference type="EMBL" id="KAK1424460.1"/>
    </source>
</evidence>
<protein>
    <submittedName>
        <fullName evidence="2">Uncharacterized protein</fullName>
    </submittedName>
</protein>
<dbReference type="Proteomes" id="UP001229421">
    <property type="component" value="Unassembled WGS sequence"/>
</dbReference>
<organism evidence="2 3">
    <name type="scientific">Tagetes erecta</name>
    <name type="common">African marigold</name>
    <dbReference type="NCBI Taxonomy" id="13708"/>
    <lineage>
        <taxon>Eukaryota</taxon>
        <taxon>Viridiplantae</taxon>
        <taxon>Streptophyta</taxon>
        <taxon>Embryophyta</taxon>
        <taxon>Tracheophyta</taxon>
        <taxon>Spermatophyta</taxon>
        <taxon>Magnoliopsida</taxon>
        <taxon>eudicotyledons</taxon>
        <taxon>Gunneridae</taxon>
        <taxon>Pentapetalae</taxon>
        <taxon>asterids</taxon>
        <taxon>campanulids</taxon>
        <taxon>Asterales</taxon>
        <taxon>Asteraceae</taxon>
        <taxon>Asteroideae</taxon>
        <taxon>Heliantheae alliance</taxon>
        <taxon>Tageteae</taxon>
        <taxon>Tagetes</taxon>
    </lineage>
</organism>
<accession>A0AAD8KK32</accession>
<dbReference type="EMBL" id="JAUHHV010000005">
    <property type="protein sequence ID" value="KAK1424460.1"/>
    <property type="molecule type" value="Genomic_DNA"/>
</dbReference>
<reference evidence="2" key="1">
    <citation type="journal article" date="2023" name="bioRxiv">
        <title>Improved chromosome-level genome assembly for marigold (Tagetes erecta).</title>
        <authorList>
            <person name="Jiang F."/>
            <person name="Yuan L."/>
            <person name="Wang S."/>
            <person name="Wang H."/>
            <person name="Xu D."/>
            <person name="Wang A."/>
            <person name="Fan W."/>
        </authorList>
    </citation>
    <scope>NUCLEOTIDE SEQUENCE</scope>
    <source>
        <strain evidence="2">WSJ</strain>
        <tissue evidence="2">Leaf</tissue>
    </source>
</reference>
<dbReference type="AlphaFoldDB" id="A0AAD8KK32"/>
<dbReference type="PANTHER" id="PTHR33116:SF78">
    <property type="entry name" value="OS12G0587133 PROTEIN"/>
    <property type="match status" value="1"/>
</dbReference>